<dbReference type="RefSeq" id="XP_043007555.1">
    <property type="nucleotide sequence ID" value="XM_043155093.1"/>
</dbReference>
<accession>A0A9P7URH2</accession>
<feature type="compositionally biased region" description="Basic residues" evidence="1">
    <location>
        <begin position="1211"/>
        <end position="1222"/>
    </location>
</feature>
<feature type="compositionally biased region" description="Acidic residues" evidence="1">
    <location>
        <begin position="127"/>
        <end position="155"/>
    </location>
</feature>
<feature type="compositionally biased region" description="Basic and acidic residues" evidence="1">
    <location>
        <begin position="426"/>
        <end position="435"/>
    </location>
</feature>
<feature type="compositionally biased region" description="Polar residues" evidence="1">
    <location>
        <begin position="1149"/>
        <end position="1162"/>
    </location>
</feature>
<feature type="compositionally biased region" description="Polar residues" evidence="1">
    <location>
        <begin position="654"/>
        <end position="664"/>
    </location>
</feature>
<feature type="compositionally biased region" description="Low complexity" evidence="1">
    <location>
        <begin position="875"/>
        <end position="903"/>
    </location>
</feature>
<dbReference type="KEGG" id="more:E1B28_010141"/>
<sequence length="1544" mass="167896">MPAMYPSPVGRDSPHLPTISDPSTTCQKTLRPPIHNPYDKFSQSDFDAWIGGITTTLRQALGHEDEVQAEETDDSLDRLLESVQKRVIEEEERDSLHTETRYAFRKGKGRDPGEGPGLGPGTLAEPIELDSDSDQGEEIGEQNEDEDLWEEEEDEWASKPLSSEDEENTYNHGNAGSSPESSQISGEPHISYVEEEPEEESEDEGDEEEDGEGDEDEDEEGDEEEEGQSEDEEDEEQIVELTGLLHADYLEDEHDEEGVQEEDSRAVLITSDSEEESDENKGPQGEVPTISVDHAVISHPADEAEEERLPDVNAALPYQDGGSFPEQPVDSRDPWAGLQTHAEDFYSGGDVFSTDGSVNPDRLNELEESDIGEFLTPGIVTPNDGDTLSVASEYASRPGTATFPTRRALARYAEPVVNYVEEEAEAERPGAREETFEGEDTAPPLLELGTYSQPHQSQHPEDQDISMLYSDGEVVEITMTEEHTEPPLSAADQVMKEMTELNAASGHSIIPMDTEIPEYSLFKDTPPNTTYWQISEGIESLSDEDAEGEVDELEEEDTDTALVRRDSEDVNRNFRKDEGPEHDGVTEKLKESSPTTAVVEALSGEMIEALVTPSQQTVSSLVQEESIHVETSGPSCQNRVEEIEKGNVADDQYPVSSDETQASRASEDNAISLLSTTAPPPSTSAQPEGPPPESDSYPPSTSIPVTPPYQYSSHHTERVECEPGMVNGIEGQPHVLSEQTSVDENFATKFPSTPEGKQILQSPEDSDSYHPPSNAPPPPLTTSSQPRGSPPHLNIHPSATVQTQAAPSFPGYPFALPAFTPFHHYIPHAYFQQPAVYNPLAATPTSNNRTLSTSNPASPIQSIQSAYERMSRRYPVSPGPGDKVPPGGPSSTTLSSHPPTIHPYVVHNYTTSQNPYMTLLRPNPSNLNLPNSGTPHNLVMSNDPYPANLSTPGLNANEEETDEENQLDEIDPSSSSLTDGESSRGSKARLNATITIDTQFESVPQTASPDHIFTPLSVVSQNSTKGIAHAVPNGREKTRDTTAEEPKVNDTDTVVTVDPFLLMGNGKPGADMKTVKNGSKPPPTESLASSSAHSEHEKTPGTRVPKRKRKSTKDTARKSQAAPVGKGKKPPREMSSISKGKGKQKEVTRQTSQTPSALSSGASVVAKLLDSRSSSVVSGDGSAPTQPSPTPARLKEFVFPKPAPVQPMLHNHSRKPLQHSHRQPMSLQTQIQKRSASFGSPTSGPSSQPIQVPPVRSANSPVTRSNCRYHKISLPEIEDGPSIYFLVPGCSLTDRELIKEEEIIDHGDATSEDSERMVPDIESLDINAYVIGIIRLLVGPDKEQEVYFLPKPGEERARKLAGRKKSTIIWGDSHTATGHPLSPQTPTSQPSSSRETQSSVMNGAPASTNGSTSASVTQGNQIGYIRGSSSPLSSDFTTDEEEGGSDTATGRRSPKADGNEHTSPRKLKRGKQLGHDAAAYTPGSDDKETDDKKGNQRKSLLKRTLKRSRTSEANKEESGDRQNKKVKIDTFPTGTGITHRPQLD</sequence>
<feature type="compositionally biased region" description="Polar residues" evidence="1">
    <location>
        <begin position="972"/>
        <end position="985"/>
    </location>
</feature>
<comment type="caution">
    <text evidence="2">The sequence shown here is derived from an EMBL/GenBank/DDBJ whole genome shotgun (WGS) entry which is preliminary data.</text>
</comment>
<evidence type="ECO:0000256" key="1">
    <source>
        <dbReference type="SAM" id="MobiDB-lite"/>
    </source>
</evidence>
<feature type="compositionally biased region" description="Acidic residues" evidence="1">
    <location>
        <begin position="957"/>
        <end position="971"/>
    </location>
</feature>
<feature type="compositionally biased region" description="Basic and acidic residues" evidence="1">
    <location>
        <begin position="1509"/>
        <end position="1528"/>
    </location>
</feature>
<feature type="compositionally biased region" description="Polar residues" evidence="1">
    <location>
        <begin position="170"/>
        <end position="185"/>
    </location>
</feature>
<feature type="compositionally biased region" description="Basic and acidic residues" evidence="1">
    <location>
        <begin position="639"/>
        <end position="648"/>
    </location>
</feature>
<feature type="region of interest" description="Disordered" evidence="1">
    <location>
        <begin position="1028"/>
        <end position="1262"/>
    </location>
</feature>
<feature type="compositionally biased region" description="Pro residues" evidence="1">
    <location>
        <begin position="678"/>
        <end position="693"/>
    </location>
</feature>
<dbReference type="Proteomes" id="UP001049176">
    <property type="component" value="Chromosome 6"/>
</dbReference>
<feature type="region of interest" description="Disordered" evidence="1">
    <location>
        <begin position="614"/>
        <end position="796"/>
    </location>
</feature>
<dbReference type="OrthoDB" id="2804229at2759"/>
<feature type="region of interest" description="Disordered" evidence="1">
    <location>
        <begin position="566"/>
        <end position="595"/>
    </location>
</feature>
<feature type="compositionally biased region" description="Low complexity" evidence="1">
    <location>
        <begin position="1382"/>
        <end position="1399"/>
    </location>
</feature>
<feature type="compositionally biased region" description="Basic residues" evidence="1">
    <location>
        <begin position="1495"/>
        <end position="1508"/>
    </location>
</feature>
<feature type="compositionally biased region" description="Basic and acidic residues" evidence="1">
    <location>
        <begin position="1454"/>
        <end position="1463"/>
    </location>
</feature>
<feature type="compositionally biased region" description="Acidic residues" evidence="1">
    <location>
        <begin position="193"/>
        <end position="238"/>
    </location>
</feature>
<reference evidence="2" key="1">
    <citation type="journal article" date="2021" name="Genome Biol. Evol.">
        <title>The assembled and annotated genome of the fairy-ring fungus Marasmius oreades.</title>
        <authorList>
            <person name="Hiltunen M."/>
            <person name="Ament-Velasquez S.L."/>
            <person name="Johannesson H."/>
        </authorList>
    </citation>
    <scope>NUCLEOTIDE SEQUENCE</scope>
    <source>
        <strain evidence="2">03SP1</strain>
    </source>
</reference>
<feature type="compositionally biased region" description="Low complexity" evidence="1">
    <location>
        <begin position="1171"/>
        <end position="1182"/>
    </location>
</feature>
<feature type="compositionally biased region" description="Basic and acidic residues" evidence="1">
    <location>
        <begin position="90"/>
        <end position="102"/>
    </location>
</feature>
<name>A0A9P7URH2_9AGAR</name>
<feature type="compositionally biased region" description="Polar residues" evidence="1">
    <location>
        <begin position="697"/>
        <end position="713"/>
    </location>
</feature>
<evidence type="ECO:0000313" key="3">
    <source>
        <dbReference type="Proteomes" id="UP001049176"/>
    </source>
</evidence>
<feature type="region of interest" description="Disordered" evidence="1">
    <location>
        <begin position="1"/>
        <end position="39"/>
    </location>
</feature>
<keyword evidence="3" id="KW-1185">Reference proteome</keyword>
<proteinExistence type="predicted"/>
<feature type="region of interest" description="Disordered" evidence="1">
    <location>
        <begin position="872"/>
        <end position="903"/>
    </location>
</feature>
<feature type="compositionally biased region" description="Low complexity" evidence="1">
    <location>
        <begin position="921"/>
        <end position="932"/>
    </location>
</feature>
<feature type="compositionally biased region" description="Basic and acidic residues" evidence="1">
    <location>
        <begin position="566"/>
        <end position="591"/>
    </location>
</feature>
<evidence type="ECO:0000313" key="2">
    <source>
        <dbReference type="EMBL" id="KAG7091085.1"/>
    </source>
</evidence>
<feature type="compositionally biased region" description="Polar residues" evidence="1">
    <location>
        <begin position="1223"/>
        <end position="1250"/>
    </location>
</feature>
<protein>
    <submittedName>
        <fullName evidence="2">Uncharacterized protein</fullName>
    </submittedName>
</protein>
<feature type="compositionally biased region" description="Polar residues" evidence="1">
    <location>
        <begin position="1405"/>
        <end position="1436"/>
    </location>
</feature>
<feature type="compositionally biased region" description="Acidic residues" evidence="1">
    <location>
        <begin position="250"/>
        <end position="261"/>
    </location>
</feature>
<gene>
    <name evidence="2" type="ORF">E1B28_010141</name>
</gene>
<feature type="compositionally biased region" description="Basic and acidic residues" evidence="1">
    <location>
        <begin position="1484"/>
        <end position="1494"/>
    </location>
</feature>
<feature type="compositionally biased region" description="Polar residues" evidence="1">
    <location>
        <begin position="614"/>
        <end position="623"/>
    </location>
</feature>
<feature type="region of interest" description="Disordered" evidence="1">
    <location>
        <begin position="90"/>
        <end position="335"/>
    </location>
</feature>
<feature type="region of interest" description="Disordered" evidence="1">
    <location>
        <begin position="921"/>
        <end position="990"/>
    </location>
</feature>
<dbReference type="EMBL" id="CM032186">
    <property type="protein sequence ID" value="KAG7091085.1"/>
    <property type="molecule type" value="Genomic_DNA"/>
</dbReference>
<organism evidence="2 3">
    <name type="scientific">Marasmius oreades</name>
    <name type="common">fairy-ring Marasmius</name>
    <dbReference type="NCBI Taxonomy" id="181124"/>
    <lineage>
        <taxon>Eukaryota</taxon>
        <taxon>Fungi</taxon>
        <taxon>Dikarya</taxon>
        <taxon>Basidiomycota</taxon>
        <taxon>Agaricomycotina</taxon>
        <taxon>Agaricomycetes</taxon>
        <taxon>Agaricomycetidae</taxon>
        <taxon>Agaricales</taxon>
        <taxon>Marasmiineae</taxon>
        <taxon>Marasmiaceae</taxon>
        <taxon>Marasmius</taxon>
    </lineage>
</organism>
<feature type="region of interest" description="Disordered" evidence="1">
    <location>
        <begin position="1369"/>
        <end position="1544"/>
    </location>
</feature>
<feature type="region of interest" description="Disordered" evidence="1">
    <location>
        <begin position="421"/>
        <end position="463"/>
    </location>
</feature>
<dbReference type="GeneID" id="66079217"/>
<feature type="compositionally biased region" description="Basic and acidic residues" evidence="1">
    <location>
        <begin position="1034"/>
        <end position="1050"/>
    </location>
</feature>